<feature type="region of interest" description="Disordered" evidence="12">
    <location>
        <begin position="635"/>
        <end position="678"/>
    </location>
</feature>
<dbReference type="InterPro" id="IPR000337">
    <property type="entry name" value="GPCR_3"/>
</dbReference>
<evidence type="ECO:0000256" key="6">
    <source>
        <dbReference type="ARBA" id="ARBA00022989"/>
    </source>
</evidence>
<feature type="compositionally biased region" description="Basic and acidic residues" evidence="12">
    <location>
        <begin position="757"/>
        <end position="782"/>
    </location>
</feature>
<feature type="transmembrane region" description="Helical" evidence="13">
    <location>
        <begin position="510"/>
        <end position="535"/>
    </location>
</feature>
<evidence type="ECO:0000256" key="8">
    <source>
        <dbReference type="ARBA" id="ARBA00023136"/>
    </source>
</evidence>
<keyword evidence="8 13" id="KW-0472">Membrane</keyword>
<dbReference type="GO" id="GO:0005886">
    <property type="term" value="C:plasma membrane"/>
    <property type="evidence" value="ECO:0007669"/>
    <property type="project" value="UniProtKB-SubCell"/>
</dbReference>
<dbReference type="InterPro" id="IPR000162">
    <property type="entry name" value="GPCR_3_mtglu_rcpt"/>
</dbReference>
<evidence type="ECO:0000313" key="15">
    <source>
        <dbReference type="EMBL" id="TGZ48714.1"/>
    </source>
</evidence>
<keyword evidence="5" id="KW-0732">Signal</keyword>
<feature type="domain" description="G-protein coupled receptors family 3 profile" evidence="14">
    <location>
        <begin position="334"/>
        <end position="612"/>
    </location>
</feature>
<evidence type="ECO:0000256" key="4">
    <source>
        <dbReference type="ARBA" id="ARBA00022692"/>
    </source>
</evidence>
<evidence type="ECO:0000256" key="10">
    <source>
        <dbReference type="ARBA" id="ARBA00023180"/>
    </source>
</evidence>
<feature type="transmembrane region" description="Helical" evidence="13">
    <location>
        <begin position="371"/>
        <end position="390"/>
    </location>
</feature>
<evidence type="ECO:0000256" key="13">
    <source>
        <dbReference type="SAM" id="Phobius"/>
    </source>
</evidence>
<evidence type="ECO:0000313" key="16">
    <source>
        <dbReference type="Proteomes" id="UP000310200"/>
    </source>
</evidence>
<name>A0A4V3SAD9_9HYME</name>
<comment type="caution">
    <text evidence="15">The sequence shown here is derived from an EMBL/GenBank/DDBJ whole genome shotgun (WGS) entry which is preliminary data.</text>
</comment>
<evidence type="ECO:0000256" key="11">
    <source>
        <dbReference type="ARBA" id="ARBA00023224"/>
    </source>
</evidence>
<feature type="transmembrane region" description="Helical" evidence="13">
    <location>
        <begin position="468"/>
        <end position="490"/>
    </location>
</feature>
<dbReference type="SUPFAM" id="SSF53822">
    <property type="entry name" value="Periplasmic binding protein-like I"/>
    <property type="match status" value="1"/>
</dbReference>
<keyword evidence="16" id="KW-1185">Reference proteome</keyword>
<comment type="subcellular location">
    <subcellularLocation>
        <location evidence="1">Cell membrane</location>
        <topology evidence="1">Multi-pass membrane protein</topology>
    </subcellularLocation>
</comment>
<feature type="compositionally biased region" description="Basic and acidic residues" evidence="12">
    <location>
        <begin position="790"/>
        <end position="800"/>
    </location>
</feature>
<accession>A0A4V3SAD9</accession>
<feature type="transmembrane region" description="Helical" evidence="13">
    <location>
        <begin position="334"/>
        <end position="359"/>
    </location>
</feature>
<dbReference type="Pfam" id="PF01094">
    <property type="entry name" value="ANF_receptor"/>
    <property type="match status" value="1"/>
</dbReference>
<dbReference type="Gene3D" id="2.10.50.30">
    <property type="entry name" value="GPCR, family 3, nine cysteines domain"/>
    <property type="match status" value="1"/>
</dbReference>
<dbReference type="GO" id="GO:0004930">
    <property type="term" value="F:G protein-coupled receptor activity"/>
    <property type="evidence" value="ECO:0007669"/>
    <property type="project" value="UniProtKB-KW"/>
</dbReference>
<dbReference type="Proteomes" id="UP000310200">
    <property type="component" value="Unassembled WGS sequence"/>
</dbReference>
<dbReference type="PROSITE" id="PS50259">
    <property type="entry name" value="G_PROTEIN_RECEP_F3_4"/>
    <property type="match status" value="1"/>
</dbReference>
<feature type="region of interest" description="Disordered" evidence="12">
    <location>
        <begin position="704"/>
        <end position="822"/>
    </location>
</feature>
<gene>
    <name evidence="15" type="ORF">DBV15_08003</name>
</gene>
<dbReference type="PANTHER" id="PTHR24060">
    <property type="entry name" value="METABOTROPIC GLUTAMATE RECEPTOR"/>
    <property type="match status" value="1"/>
</dbReference>
<feature type="compositionally biased region" description="Polar residues" evidence="12">
    <location>
        <begin position="807"/>
        <end position="822"/>
    </location>
</feature>
<keyword evidence="3" id="KW-1003">Cell membrane</keyword>
<feature type="compositionally biased region" description="Gly residues" evidence="12">
    <location>
        <begin position="708"/>
        <end position="723"/>
    </location>
</feature>
<keyword evidence="7" id="KW-0297">G-protein coupled receptor</keyword>
<dbReference type="InterPro" id="IPR038550">
    <property type="entry name" value="GPCR_3_9-Cys_sf"/>
</dbReference>
<dbReference type="InterPro" id="IPR017978">
    <property type="entry name" value="GPCR_3_C"/>
</dbReference>
<dbReference type="PRINTS" id="PR00593">
    <property type="entry name" value="MTABOTROPICR"/>
</dbReference>
<evidence type="ECO:0000259" key="14">
    <source>
        <dbReference type="PROSITE" id="PS50259"/>
    </source>
</evidence>
<feature type="transmembrane region" description="Helical" evidence="13">
    <location>
        <begin position="402"/>
        <end position="419"/>
    </location>
</feature>
<evidence type="ECO:0000256" key="7">
    <source>
        <dbReference type="ARBA" id="ARBA00023040"/>
    </source>
</evidence>
<evidence type="ECO:0000256" key="3">
    <source>
        <dbReference type="ARBA" id="ARBA00022475"/>
    </source>
</evidence>
<dbReference type="InterPro" id="IPR028082">
    <property type="entry name" value="Peripla_BP_I"/>
</dbReference>
<feature type="transmembrane region" description="Helical" evidence="13">
    <location>
        <begin position="547"/>
        <end position="569"/>
    </location>
</feature>
<dbReference type="AlphaFoldDB" id="A0A4V3SAD9"/>
<dbReference type="InterPro" id="IPR050726">
    <property type="entry name" value="mGluR"/>
</dbReference>
<dbReference type="FunFam" id="2.10.50.30:FF:000004">
    <property type="entry name" value="Taste receptor type 1 member 3-like protein"/>
    <property type="match status" value="1"/>
</dbReference>
<dbReference type="STRING" id="300112.A0A4V3SAD9"/>
<evidence type="ECO:0000256" key="12">
    <source>
        <dbReference type="SAM" id="MobiDB-lite"/>
    </source>
</evidence>
<reference evidence="15 16" key="1">
    <citation type="journal article" date="2019" name="Philos. Trans. R. Soc. Lond., B, Biol. Sci.">
        <title>Ant behaviour and brain gene expression of defending hosts depend on the ecological success of the intruding social parasite.</title>
        <authorList>
            <person name="Kaur R."/>
            <person name="Stoldt M."/>
            <person name="Jongepier E."/>
            <person name="Feldmeyer B."/>
            <person name="Menzel F."/>
            <person name="Bornberg-Bauer E."/>
            <person name="Foitzik S."/>
        </authorList>
    </citation>
    <scope>NUCLEOTIDE SEQUENCE [LARGE SCALE GENOMIC DNA]</scope>
    <source>
        <tissue evidence="15">Whole body</tissue>
    </source>
</reference>
<keyword evidence="11" id="KW-0807">Transducer</keyword>
<dbReference type="Gene3D" id="3.40.50.2300">
    <property type="match status" value="1"/>
</dbReference>
<dbReference type="Pfam" id="PF00003">
    <property type="entry name" value="7tm_3"/>
    <property type="match status" value="1"/>
</dbReference>
<protein>
    <submittedName>
        <fullName evidence="15">Metabotropic glutamate receptor 7</fullName>
    </submittedName>
</protein>
<dbReference type="PROSITE" id="PS00981">
    <property type="entry name" value="G_PROTEIN_RECEP_F3_3"/>
    <property type="match status" value="1"/>
</dbReference>
<keyword evidence="10" id="KW-0325">Glycoprotein</keyword>
<sequence length="822" mass="91588">MQKLLQATVRANRTGHFMWVGSDSWGAKVHPVRDQEFAAEGAITILPYRNALKGFDDYYLSLRPRIGDECGGQAENNIPHESSKGRMVNCRNIWFREFWSQHHKCTFSVNASNGVTHCTGEENLVDYEQEGLVPFVVDAVYAMAHGVHNVIEEECVNNLGTSHYLCETLIPAPDGPRLLQHIRNVTFIANTRSYFVLGRQNTEIKFNSDGDAYGFYNIYQYQRNIEGRFDYTLIGTWREELSLDINMTRWATGVGEFHIPRSMCSDNCPMGHIRNFVELANFQEPCCWSCVACREDSYVYNDTCKNCNPGYAPNSTMTGCVKLTAEVIPWTSPWALVPLIFASIGILSTLFTTVVFIRFNRTPVIMASGRELCYVLLVGILSCYGMSFVILSKPTIWNCTYLRIGLGLCLSICYSAILTKTNRISRIFNQGTKKIKRLSYTSPKSQVVIAIGEYELHSPRTQNLILDYVTPICSGITAVQLIGAIVWLMIEPPDTTEIHPYPLSAVLTCRVSTFSLMMSLVYNMFLILMCTLYAFKTRKIPEDFNEAKYIGFTMYSTCIVWLAFVPIYFGTNNDYKRQISASVALGCLFTPKVYLVLFQPYKNVRPGHPNTSGLQSGNRAAYSMRFAAGRSQTMQSVTSASAASRSSPTMPRGATGRADERKHANGETQALASPSVEETVALIHLPPCPEHRARMRETEAEVYVVNGGNDGGGGSGSGGGGGNDSSDDDDEDGRKLSTVQELPELTASPPVSLAMRQARERSQREESGEPRRDSDQPSDRNEAAINSISERVEARARKEGSCPNEEQILSYSNSPTFSEFSS</sequence>
<proteinExistence type="inferred from homology"/>
<evidence type="ECO:0000256" key="5">
    <source>
        <dbReference type="ARBA" id="ARBA00022729"/>
    </source>
</evidence>
<keyword evidence="6 13" id="KW-1133">Transmembrane helix</keyword>
<organism evidence="15 16">
    <name type="scientific">Temnothorax longispinosus</name>
    <dbReference type="NCBI Taxonomy" id="300112"/>
    <lineage>
        <taxon>Eukaryota</taxon>
        <taxon>Metazoa</taxon>
        <taxon>Ecdysozoa</taxon>
        <taxon>Arthropoda</taxon>
        <taxon>Hexapoda</taxon>
        <taxon>Insecta</taxon>
        <taxon>Pterygota</taxon>
        <taxon>Neoptera</taxon>
        <taxon>Endopterygota</taxon>
        <taxon>Hymenoptera</taxon>
        <taxon>Apocrita</taxon>
        <taxon>Aculeata</taxon>
        <taxon>Formicoidea</taxon>
        <taxon>Formicidae</taxon>
        <taxon>Myrmicinae</taxon>
        <taxon>Temnothorax</taxon>
    </lineage>
</organism>
<feature type="transmembrane region" description="Helical" evidence="13">
    <location>
        <begin position="581"/>
        <end position="598"/>
    </location>
</feature>
<evidence type="ECO:0000256" key="9">
    <source>
        <dbReference type="ARBA" id="ARBA00023170"/>
    </source>
</evidence>
<keyword evidence="4 13" id="KW-0812">Transmembrane</keyword>
<keyword evidence="9 15" id="KW-0675">Receptor</keyword>
<dbReference type="PRINTS" id="PR00248">
    <property type="entry name" value="GPCRMGR"/>
</dbReference>
<dbReference type="InterPro" id="IPR001828">
    <property type="entry name" value="ANF_lig-bd_rcpt"/>
</dbReference>
<dbReference type="EMBL" id="QBLH01002341">
    <property type="protein sequence ID" value="TGZ48714.1"/>
    <property type="molecule type" value="Genomic_DNA"/>
</dbReference>
<evidence type="ECO:0000256" key="1">
    <source>
        <dbReference type="ARBA" id="ARBA00004651"/>
    </source>
</evidence>
<dbReference type="CDD" id="cd15934">
    <property type="entry name" value="7tmC_mGluRs_group2_3"/>
    <property type="match status" value="1"/>
</dbReference>
<dbReference type="InterPro" id="IPR017979">
    <property type="entry name" value="GPCR_3_CS"/>
</dbReference>
<evidence type="ECO:0000256" key="2">
    <source>
        <dbReference type="ARBA" id="ARBA00007242"/>
    </source>
</evidence>
<comment type="similarity">
    <text evidence="2">Belongs to the G-protein coupled receptor 3 family.</text>
</comment>